<protein>
    <submittedName>
        <fullName evidence="1">Uncharacterized protein</fullName>
    </submittedName>
</protein>
<dbReference type="Proteomes" id="UP001152523">
    <property type="component" value="Unassembled WGS sequence"/>
</dbReference>
<dbReference type="EMBL" id="CAMAPF010000026">
    <property type="protein sequence ID" value="CAH9074046.1"/>
    <property type="molecule type" value="Genomic_DNA"/>
</dbReference>
<name>A0AAV0CIZ4_9ASTE</name>
<proteinExistence type="predicted"/>
<accession>A0AAV0CIZ4</accession>
<evidence type="ECO:0000313" key="2">
    <source>
        <dbReference type="Proteomes" id="UP001152523"/>
    </source>
</evidence>
<dbReference type="AlphaFoldDB" id="A0AAV0CIZ4"/>
<sequence length="97" mass="10786">MKTHIEVVSHHWKKLQGCMTCISTNPELFSSSVSYDQSSVVNVLVISGLCNGTRLVVTKLGKHMLEAKVITRKAMGDKVYIPRIPLSLSDTTMSFNF</sequence>
<keyword evidence="2" id="KW-1185">Reference proteome</keyword>
<comment type="caution">
    <text evidence="1">The sequence shown here is derived from an EMBL/GenBank/DDBJ whole genome shotgun (WGS) entry which is preliminary data.</text>
</comment>
<reference evidence="1" key="1">
    <citation type="submission" date="2022-07" db="EMBL/GenBank/DDBJ databases">
        <authorList>
            <person name="Macas J."/>
            <person name="Novak P."/>
            <person name="Neumann P."/>
        </authorList>
    </citation>
    <scope>NUCLEOTIDE SEQUENCE</scope>
</reference>
<organism evidence="1 2">
    <name type="scientific">Cuscuta epithymum</name>
    <dbReference type="NCBI Taxonomy" id="186058"/>
    <lineage>
        <taxon>Eukaryota</taxon>
        <taxon>Viridiplantae</taxon>
        <taxon>Streptophyta</taxon>
        <taxon>Embryophyta</taxon>
        <taxon>Tracheophyta</taxon>
        <taxon>Spermatophyta</taxon>
        <taxon>Magnoliopsida</taxon>
        <taxon>eudicotyledons</taxon>
        <taxon>Gunneridae</taxon>
        <taxon>Pentapetalae</taxon>
        <taxon>asterids</taxon>
        <taxon>lamiids</taxon>
        <taxon>Solanales</taxon>
        <taxon>Convolvulaceae</taxon>
        <taxon>Cuscuteae</taxon>
        <taxon>Cuscuta</taxon>
        <taxon>Cuscuta subgen. Cuscuta</taxon>
    </lineage>
</organism>
<gene>
    <name evidence="1" type="ORF">CEPIT_LOCUS4883</name>
</gene>
<evidence type="ECO:0000313" key="1">
    <source>
        <dbReference type="EMBL" id="CAH9074046.1"/>
    </source>
</evidence>